<evidence type="ECO:0000256" key="3">
    <source>
        <dbReference type="ARBA" id="ARBA00023015"/>
    </source>
</evidence>
<dbReference type="PANTHER" id="PTHR15633:SF2">
    <property type="entry name" value="NUCLEOLAR PROTEIN 11"/>
    <property type="match status" value="1"/>
</dbReference>
<protein>
    <recommendedName>
        <fullName evidence="11">Nucleolar protein 11</fullName>
    </recommendedName>
</protein>
<dbReference type="Pfam" id="PF20998">
    <property type="entry name" value="Nol11_C"/>
    <property type="match status" value="1"/>
</dbReference>
<dbReference type="GO" id="GO:0003723">
    <property type="term" value="F:RNA binding"/>
    <property type="evidence" value="ECO:0007669"/>
    <property type="project" value="TreeGrafter"/>
</dbReference>
<dbReference type="Proteomes" id="UP001378592">
    <property type="component" value="Unassembled WGS sequence"/>
</dbReference>
<dbReference type="InterPro" id="IPR048897">
    <property type="entry name" value="Nol11_C"/>
</dbReference>
<feature type="domain" description="Nucleolar protein 11 N-terminal" evidence="7">
    <location>
        <begin position="1"/>
        <end position="321"/>
    </location>
</feature>
<keyword evidence="6" id="KW-0539">Nucleus</keyword>
<accession>A0AAN9V4F0</accession>
<evidence type="ECO:0000256" key="2">
    <source>
        <dbReference type="ARBA" id="ARBA00022552"/>
    </source>
</evidence>
<comment type="caution">
    <text evidence="9">The sequence shown here is derived from an EMBL/GenBank/DDBJ whole genome shotgun (WGS) entry which is preliminary data.</text>
</comment>
<dbReference type="EMBL" id="JAZDUA010000652">
    <property type="protein sequence ID" value="KAK7790230.1"/>
    <property type="molecule type" value="Genomic_DNA"/>
</dbReference>
<dbReference type="InterPro" id="IPR012584">
    <property type="entry name" value="NOL11_N"/>
</dbReference>
<keyword evidence="10" id="KW-1185">Reference proteome</keyword>
<sequence length="595" mass="67102">MAKLSVAYGLCPLIDNNSLLGVGVDAVPDCVIVTIGKNIVIRYKFQDQKQVSSWSSKDKLTSPVVYNVNNSQYSAVFNHDQLRMWSEEDQLDKVKKYKFQEPLHCVIPDLDGDTAFILYRCGYVTTLTQALETRKSTLSNTVLKNSDYIKEHTLVSCNGVKLVAFTSSNEKDEITLHVVPVITGAPSAQYHVLWNNVSLIGHALMAKENSCFLFTLWSDGSLFSFKFLPTVDINFPGTFLQKVTSVNSKHPVAITPISNSHLAFFGADSSEEGATLILLNLEFQLVQSRLHFKLYTKPPRLWNVSSHLLVAVGNNLIAVPYHLEVEQLSTLVGTHSSTVPVTESSWMNSNIKKLEPIDKHAPKNLCQKIKLLRQEGFPQASILLNILPDILEEKDVKSLLWCLKTFSDVPERCVVQILKFCFSKSDAFLNKKSENIVKETTEKENMKNISKQTTDQSLNCHESEKQLLVDAILSVSFSDVCIMPHLRGVPFTTILSLLNYLSDLMEHESTVPPLRVIEWLCLVLDSHYQKYLLSHNEEVLSILTKLSEEVNSQIEGLEELKKLTPLLHKLQNGKIPSKLSEMSDRKYSIETLQLY</sequence>
<dbReference type="GO" id="GO:0005730">
    <property type="term" value="C:nucleolus"/>
    <property type="evidence" value="ECO:0007669"/>
    <property type="project" value="UniProtKB-SubCell"/>
</dbReference>
<dbReference type="Pfam" id="PF08168">
    <property type="entry name" value="NOL11_N"/>
    <property type="match status" value="1"/>
</dbReference>
<dbReference type="PANTHER" id="PTHR15633">
    <property type="entry name" value="NUCLEOLAR PROTEIN 11"/>
    <property type="match status" value="1"/>
</dbReference>
<organism evidence="9 10">
    <name type="scientific">Gryllus longicercus</name>
    <dbReference type="NCBI Taxonomy" id="2509291"/>
    <lineage>
        <taxon>Eukaryota</taxon>
        <taxon>Metazoa</taxon>
        <taxon>Ecdysozoa</taxon>
        <taxon>Arthropoda</taxon>
        <taxon>Hexapoda</taxon>
        <taxon>Insecta</taxon>
        <taxon>Pterygota</taxon>
        <taxon>Neoptera</taxon>
        <taxon>Polyneoptera</taxon>
        <taxon>Orthoptera</taxon>
        <taxon>Ensifera</taxon>
        <taxon>Gryllidea</taxon>
        <taxon>Grylloidea</taxon>
        <taxon>Gryllidae</taxon>
        <taxon>Gryllinae</taxon>
        <taxon>Gryllus</taxon>
    </lineage>
</organism>
<dbReference type="GO" id="GO:0030490">
    <property type="term" value="P:maturation of SSU-rRNA"/>
    <property type="evidence" value="ECO:0007669"/>
    <property type="project" value="InterPro"/>
</dbReference>
<reference evidence="9 10" key="1">
    <citation type="submission" date="2024-03" db="EMBL/GenBank/DDBJ databases">
        <title>The genome assembly and annotation of the cricket Gryllus longicercus Weissman &amp; Gray.</title>
        <authorList>
            <person name="Szrajer S."/>
            <person name="Gray D."/>
            <person name="Ylla G."/>
        </authorList>
    </citation>
    <scope>NUCLEOTIDE SEQUENCE [LARGE SCALE GENOMIC DNA]</scope>
    <source>
        <strain evidence="9">DAG 2021-001</strain>
        <tissue evidence="9">Whole body minus gut</tissue>
    </source>
</reference>
<evidence type="ECO:0000259" key="7">
    <source>
        <dbReference type="Pfam" id="PF08168"/>
    </source>
</evidence>
<comment type="subcellular location">
    <subcellularLocation>
        <location evidence="1">Nucleus</location>
        <location evidence="1">Nucleolus</location>
    </subcellularLocation>
</comment>
<evidence type="ECO:0008006" key="11">
    <source>
        <dbReference type="Google" id="ProtNLM"/>
    </source>
</evidence>
<keyword evidence="2" id="KW-0698">rRNA processing</keyword>
<keyword evidence="5" id="KW-0804">Transcription</keyword>
<feature type="domain" description="Nucleolar protein 11 C-terminal" evidence="8">
    <location>
        <begin position="369"/>
        <end position="595"/>
    </location>
</feature>
<gene>
    <name evidence="9" type="ORF">R5R35_009342</name>
</gene>
<keyword evidence="3" id="KW-0805">Transcription regulation</keyword>
<name>A0AAN9V4F0_9ORTH</name>
<evidence type="ECO:0000256" key="4">
    <source>
        <dbReference type="ARBA" id="ARBA00023159"/>
    </source>
</evidence>
<evidence type="ECO:0000313" key="9">
    <source>
        <dbReference type="EMBL" id="KAK7790230.1"/>
    </source>
</evidence>
<dbReference type="AlphaFoldDB" id="A0AAN9V4F0"/>
<evidence type="ECO:0000256" key="1">
    <source>
        <dbReference type="ARBA" id="ARBA00004604"/>
    </source>
</evidence>
<proteinExistence type="predicted"/>
<evidence type="ECO:0000256" key="6">
    <source>
        <dbReference type="ARBA" id="ARBA00023242"/>
    </source>
</evidence>
<evidence type="ECO:0000313" key="10">
    <source>
        <dbReference type="Proteomes" id="UP001378592"/>
    </source>
</evidence>
<dbReference type="InterPro" id="IPR042859">
    <property type="entry name" value="NOL11"/>
</dbReference>
<keyword evidence="4" id="KW-0010">Activator</keyword>
<evidence type="ECO:0000259" key="8">
    <source>
        <dbReference type="Pfam" id="PF20998"/>
    </source>
</evidence>
<evidence type="ECO:0000256" key="5">
    <source>
        <dbReference type="ARBA" id="ARBA00023163"/>
    </source>
</evidence>